<feature type="domain" description="RING-type" evidence="4">
    <location>
        <begin position="180"/>
        <end position="222"/>
    </location>
</feature>
<evidence type="ECO:0000256" key="1">
    <source>
        <dbReference type="ARBA" id="ARBA00022771"/>
    </source>
</evidence>
<dbReference type="PANTHER" id="PTHR15302:SF0">
    <property type="entry name" value="E3 UBIQUITIN-PROTEIN LIGASE RNF103"/>
    <property type="match status" value="1"/>
</dbReference>
<dbReference type="GO" id="GO:0016567">
    <property type="term" value="P:protein ubiquitination"/>
    <property type="evidence" value="ECO:0007669"/>
    <property type="project" value="InterPro"/>
</dbReference>
<dbReference type="InterPro" id="IPR013083">
    <property type="entry name" value="Znf_RING/FYVE/PHD"/>
</dbReference>
<dbReference type="GO" id="GO:0008270">
    <property type="term" value="F:zinc ion binding"/>
    <property type="evidence" value="ECO:0007669"/>
    <property type="project" value="UniProtKB-KW"/>
</dbReference>
<dbReference type="SUPFAM" id="SSF57850">
    <property type="entry name" value="RING/U-box"/>
    <property type="match status" value="1"/>
</dbReference>
<accession>A0A087UQL5</accession>
<evidence type="ECO:0000313" key="6">
    <source>
        <dbReference type="Proteomes" id="UP000054359"/>
    </source>
</evidence>
<keyword evidence="6" id="KW-1185">Reference proteome</keyword>
<evidence type="ECO:0000259" key="4">
    <source>
        <dbReference type="PROSITE" id="PS50089"/>
    </source>
</evidence>
<evidence type="ECO:0000313" key="5">
    <source>
        <dbReference type="EMBL" id="KFM79654.1"/>
    </source>
</evidence>
<dbReference type="AlphaFoldDB" id="A0A087UQL5"/>
<dbReference type="EMBL" id="KK121069">
    <property type="protein sequence ID" value="KFM79654.1"/>
    <property type="molecule type" value="Genomic_DNA"/>
</dbReference>
<keyword evidence="1 3" id="KW-0479">Metal-binding</keyword>
<dbReference type="SMART" id="SM00184">
    <property type="entry name" value="RING"/>
    <property type="match status" value="1"/>
</dbReference>
<dbReference type="Pfam" id="PF13639">
    <property type="entry name" value="zf-RING_2"/>
    <property type="match status" value="1"/>
</dbReference>
<dbReference type="GO" id="GO:0005783">
    <property type="term" value="C:endoplasmic reticulum"/>
    <property type="evidence" value="ECO:0007669"/>
    <property type="project" value="TreeGrafter"/>
</dbReference>
<dbReference type="CDD" id="cd16473">
    <property type="entry name" value="RING-H2_RNF103"/>
    <property type="match status" value="1"/>
</dbReference>
<dbReference type="STRING" id="407821.A0A087UQL5"/>
<feature type="non-terminal residue" evidence="5">
    <location>
        <position position="238"/>
    </location>
</feature>
<dbReference type="GO" id="GO:0004842">
    <property type="term" value="F:ubiquitin-protein transferase activity"/>
    <property type="evidence" value="ECO:0007669"/>
    <property type="project" value="InterPro"/>
</dbReference>
<dbReference type="Gene3D" id="3.30.40.10">
    <property type="entry name" value="Zinc/RING finger domain, C3HC4 (zinc finger)"/>
    <property type="match status" value="1"/>
</dbReference>
<evidence type="ECO:0000256" key="3">
    <source>
        <dbReference type="PROSITE-ProRule" id="PRU00175"/>
    </source>
</evidence>
<dbReference type="InterPro" id="IPR042494">
    <property type="entry name" value="RNF103"/>
</dbReference>
<gene>
    <name evidence="5" type="ORF">X975_15791</name>
</gene>
<name>A0A087UQL5_STEMI</name>
<dbReference type="Proteomes" id="UP000054359">
    <property type="component" value="Unassembled WGS sequence"/>
</dbReference>
<evidence type="ECO:0000256" key="2">
    <source>
        <dbReference type="ARBA" id="ARBA00022833"/>
    </source>
</evidence>
<keyword evidence="2" id="KW-0862">Zinc</keyword>
<dbReference type="PROSITE" id="PS50089">
    <property type="entry name" value="ZF_RING_2"/>
    <property type="match status" value="1"/>
</dbReference>
<keyword evidence="1 3" id="KW-0863">Zinc-finger</keyword>
<proteinExistence type="predicted"/>
<sequence length="238" mass="27288">MTYFFRPMASLTRPLTSQDMDLEVGMELLIERLAVPNLWLQPVISMDYIKDLPVWKYQGWCEADDAYEDNKGDILCSSDDESANLITFKPVDQTLVPKSQTSSCDNLYSELNYAALRTSAVTSQEKYNQMNHENVAHLQHTNSSLLSSTSLYAPKITEKSCSKLSDVDRAPKGMLEFRECSICLESYRYGEILCGLPCGHNFHMNCIMSWLSRDNHCCPICRWPSYKAKNRMPHSHFQ</sequence>
<dbReference type="GO" id="GO:0036503">
    <property type="term" value="P:ERAD pathway"/>
    <property type="evidence" value="ECO:0007669"/>
    <property type="project" value="TreeGrafter"/>
</dbReference>
<organism evidence="5 6">
    <name type="scientific">Stegodyphus mimosarum</name>
    <name type="common">African social velvet spider</name>
    <dbReference type="NCBI Taxonomy" id="407821"/>
    <lineage>
        <taxon>Eukaryota</taxon>
        <taxon>Metazoa</taxon>
        <taxon>Ecdysozoa</taxon>
        <taxon>Arthropoda</taxon>
        <taxon>Chelicerata</taxon>
        <taxon>Arachnida</taxon>
        <taxon>Araneae</taxon>
        <taxon>Araneomorphae</taxon>
        <taxon>Entelegynae</taxon>
        <taxon>Eresoidea</taxon>
        <taxon>Eresidae</taxon>
        <taxon>Stegodyphus</taxon>
    </lineage>
</organism>
<dbReference type="PANTHER" id="PTHR15302">
    <property type="entry name" value="E3 UBIQUITIN-PROTEIN LIGASE RNF103"/>
    <property type="match status" value="1"/>
</dbReference>
<dbReference type="InterPro" id="IPR001841">
    <property type="entry name" value="Znf_RING"/>
</dbReference>
<protein>
    <submittedName>
        <fullName evidence="5">E3 ubiquitin-protein ligase RNF103</fullName>
    </submittedName>
</protein>
<dbReference type="OrthoDB" id="21204at2759"/>
<reference evidence="5 6" key="1">
    <citation type="submission" date="2013-11" db="EMBL/GenBank/DDBJ databases">
        <title>Genome sequencing of Stegodyphus mimosarum.</title>
        <authorList>
            <person name="Bechsgaard J."/>
        </authorList>
    </citation>
    <scope>NUCLEOTIDE SEQUENCE [LARGE SCALE GENOMIC DNA]</scope>
</reference>